<feature type="domain" description="tRNA/rRNA methyltransferase SpoU type" evidence="3">
    <location>
        <begin position="113"/>
        <end position="250"/>
    </location>
</feature>
<protein>
    <submittedName>
        <fullName evidence="4">RNA methyltransferase</fullName>
    </submittedName>
</protein>
<dbReference type="InterPro" id="IPR029026">
    <property type="entry name" value="tRNA_m1G_MTases_N"/>
</dbReference>
<dbReference type="PANTHER" id="PTHR43191">
    <property type="entry name" value="RRNA METHYLTRANSFERASE 3"/>
    <property type="match status" value="1"/>
</dbReference>
<evidence type="ECO:0000313" key="5">
    <source>
        <dbReference type="Proteomes" id="UP001161094"/>
    </source>
</evidence>
<dbReference type="SUPFAM" id="SSF55315">
    <property type="entry name" value="L30e-like"/>
    <property type="match status" value="1"/>
</dbReference>
<dbReference type="GO" id="GO:0008173">
    <property type="term" value="F:RNA methyltransferase activity"/>
    <property type="evidence" value="ECO:0007669"/>
    <property type="project" value="InterPro"/>
</dbReference>
<dbReference type="InterPro" id="IPR051259">
    <property type="entry name" value="rRNA_Methyltransferase"/>
</dbReference>
<dbReference type="GO" id="GO:0006396">
    <property type="term" value="P:RNA processing"/>
    <property type="evidence" value="ECO:0007669"/>
    <property type="project" value="InterPro"/>
</dbReference>
<dbReference type="GO" id="GO:0003723">
    <property type="term" value="F:RNA binding"/>
    <property type="evidence" value="ECO:0007669"/>
    <property type="project" value="InterPro"/>
</dbReference>
<dbReference type="Gene3D" id="3.30.1330.30">
    <property type="match status" value="1"/>
</dbReference>
<dbReference type="Pfam" id="PF00588">
    <property type="entry name" value="SpoU_methylase"/>
    <property type="match status" value="1"/>
</dbReference>
<keyword evidence="1 4" id="KW-0489">Methyltransferase</keyword>
<dbReference type="CDD" id="cd18095">
    <property type="entry name" value="SpoU-like_rRNA-MTase"/>
    <property type="match status" value="1"/>
</dbReference>
<name>A0AA42LT87_9BURK</name>
<dbReference type="InterPro" id="IPR029064">
    <property type="entry name" value="Ribosomal_eL30-like_sf"/>
</dbReference>
<accession>A0AA42LT87</accession>
<evidence type="ECO:0000256" key="2">
    <source>
        <dbReference type="ARBA" id="ARBA00022679"/>
    </source>
</evidence>
<dbReference type="EMBL" id="JAOCDZ010000022">
    <property type="protein sequence ID" value="MDH0739152.1"/>
    <property type="molecule type" value="Genomic_DNA"/>
</dbReference>
<evidence type="ECO:0000313" key="4">
    <source>
        <dbReference type="EMBL" id="MDH0739152.1"/>
    </source>
</evidence>
<proteinExistence type="predicted"/>
<dbReference type="Proteomes" id="UP001161094">
    <property type="component" value="Unassembled WGS sequence"/>
</dbReference>
<dbReference type="PANTHER" id="PTHR43191:SF2">
    <property type="entry name" value="RRNA METHYLTRANSFERASE 3, MITOCHONDRIAL"/>
    <property type="match status" value="1"/>
</dbReference>
<sequence>MKHISSRENPAVKALAKLAGTAGKRGAPVLLDGVHLCQAWLQHHGAPDQAIFDVDRLSQPDIAALAAAVPEARCLALDARLMQSLASVESGQGVAFLVTPPILDMPATVEENCVLFDRIQDPGNVGTLLRTCAAAGVKRVFLATGTAAAWSPKVLRSGQGAHFSLSIYEHVDLTDLLAQLRVPLVATALDGAQNLYSGSLPQRCAWVFGHEGQGVAPALLAVASLKVCIPHDMDAVESLNVGAAAAVCLFEQRRQALAAPGR</sequence>
<dbReference type="AlphaFoldDB" id="A0AA42LT87"/>
<evidence type="ECO:0000256" key="1">
    <source>
        <dbReference type="ARBA" id="ARBA00022603"/>
    </source>
</evidence>
<organism evidence="4 5">
    <name type="scientific">Achromobacter spanius</name>
    <dbReference type="NCBI Taxonomy" id="217203"/>
    <lineage>
        <taxon>Bacteria</taxon>
        <taxon>Pseudomonadati</taxon>
        <taxon>Pseudomonadota</taxon>
        <taxon>Betaproteobacteria</taxon>
        <taxon>Burkholderiales</taxon>
        <taxon>Alcaligenaceae</taxon>
        <taxon>Achromobacter</taxon>
    </lineage>
</organism>
<dbReference type="InterPro" id="IPR029028">
    <property type="entry name" value="Alpha/beta_knot_MTases"/>
</dbReference>
<keyword evidence="2" id="KW-0808">Transferase</keyword>
<dbReference type="GO" id="GO:0032259">
    <property type="term" value="P:methylation"/>
    <property type="evidence" value="ECO:0007669"/>
    <property type="project" value="UniProtKB-KW"/>
</dbReference>
<dbReference type="InterPro" id="IPR001537">
    <property type="entry name" value="SpoU_MeTrfase"/>
</dbReference>
<gene>
    <name evidence="4" type="ORF">N5D93_25280</name>
</gene>
<dbReference type="RefSeq" id="WP_279996897.1">
    <property type="nucleotide sequence ID" value="NZ_JAOCDZ010000022.1"/>
</dbReference>
<dbReference type="Gene3D" id="3.40.1280.10">
    <property type="match status" value="1"/>
</dbReference>
<dbReference type="SUPFAM" id="SSF75217">
    <property type="entry name" value="alpha/beta knot"/>
    <property type="match status" value="1"/>
</dbReference>
<evidence type="ECO:0000259" key="3">
    <source>
        <dbReference type="Pfam" id="PF00588"/>
    </source>
</evidence>
<comment type="caution">
    <text evidence="4">The sequence shown here is derived from an EMBL/GenBank/DDBJ whole genome shotgun (WGS) entry which is preliminary data.</text>
</comment>
<reference evidence="4" key="1">
    <citation type="submission" date="2022-09" db="EMBL/GenBank/DDBJ databases">
        <title>Intensive care unit water sources are persistently colonized with multi-drug resistant bacteria and are the site of extensive horizontal gene transfer of antibiotic resistance genes.</title>
        <authorList>
            <person name="Diorio-Toth L."/>
        </authorList>
    </citation>
    <scope>NUCLEOTIDE SEQUENCE</scope>
    <source>
        <strain evidence="4">GD03843</strain>
    </source>
</reference>